<evidence type="ECO:0000313" key="1">
    <source>
        <dbReference type="EMBL" id="QQK43931.1"/>
    </source>
</evidence>
<proteinExistence type="predicted"/>
<reference evidence="1 2" key="1">
    <citation type="submission" date="2020-08" db="EMBL/GenBank/DDBJ databases">
        <title>The completed genome sequence of the pathogenic ascomycete fungus Penicillium digitatum.</title>
        <authorList>
            <person name="Wang M."/>
        </authorList>
    </citation>
    <scope>NUCLEOTIDE SEQUENCE [LARGE SCALE GENOMIC DNA]</scope>
    <source>
        <strain evidence="1 2">PdW03</strain>
    </source>
</reference>
<organism evidence="1 2">
    <name type="scientific">Penicillium digitatum</name>
    <name type="common">Green mold</name>
    <dbReference type="NCBI Taxonomy" id="36651"/>
    <lineage>
        <taxon>Eukaryota</taxon>
        <taxon>Fungi</taxon>
        <taxon>Dikarya</taxon>
        <taxon>Ascomycota</taxon>
        <taxon>Pezizomycotina</taxon>
        <taxon>Eurotiomycetes</taxon>
        <taxon>Eurotiomycetidae</taxon>
        <taxon>Eurotiales</taxon>
        <taxon>Aspergillaceae</taxon>
        <taxon>Penicillium</taxon>
    </lineage>
</organism>
<gene>
    <name evidence="1" type="ORF">Pdw03_7832</name>
</gene>
<name>A0A7T6XML7_PENDI</name>
<dbReference type="GeneID" id="90953007"/>
<dbReference type="GO" id="GO:0016787">
    <property type="term" value="F:hydrolase activity"/>
    <property type="evidence" value="ECO:0007669"/>
    <property type="project" value="UniProtKB-KW"/>
</dbReference>
<keyword evidence="1" id="KW-0378">Hydrolase</keyword>
<dbReference type="EMBL" id="CP060776">
    <property type="protein sequence ID" value="QQK43931.1"/>
    <property type="molecule type" value="Genomic_DNA"/>
</dbReference>
<accession>A0A7T6XML7</accession>
<evidence type="ECO:0000313" key="2">
    <source>
        <dbReference type="Proteomes" id="UP000595662"/>
    </source>
</evidence>
<dbReference type="Proteomes" id="UP000595662">
    <property type="component" value="Chromosome 3"/>
</dbReference>
<dbReference type="AlphaFoldDB" id="A0A7T6XML7"/>
<sequence length="219" mass="24631">MDEALTLKRTIQSHVNESWGYASEEYSHNPLSSGAYREIRDYRFGQLLESIVFHWYAVSVADYLAGNYPHFKVMLESDANGDDRLLRGEIMTITDIMTTRLRSKSLGSHIVAPLLVLSLMGPRHVRVQEADLGGEILNMCASRLYDFMQKNTDVTQLLTRYWIGDTCGQTMEVSLIGGAFGLGYCSVVLSGNRNAALGMYDEEFTISWTSVVQETTFET</sequence>
<protein>
    <submittedName>
        <fullName evidence="1">ER glycosyl hydrolase</fullName>
    </submittedName>
</protein>
<dbReference type="RefSeq" id="XP_065956859.1">
    <property type="nucleotide sequence ID" value="XM_066101776.1"/>
</dbReference>